<dbReference type="Proteomes" id="UP001162972">
    <property type="component" value="Chromosome 10"/>
</dbReference>
<name>A0AAD6PIG9_9ROSI</name>
<sequence>MGGSGSSCSFVFQGVARGNRNVVVCIAFAGWSPGKWSNVRNDNQQGSECSGHSD</sequence>
<comment type="caution">
    <text evidence="1">The sequence shown here is derived from an EMBL/GenBank/DDBJ whole genome shotgun (WGS) entry which is preliminary data.</text>
</comment>
<reference evidence="1 2" key="1">
    <citation type="journal article" date="2023" name="Int. J. Mol. Sci.">
        <title>De Novo Assembly and Annotation of 11 Diverse Shrub Willow (Salix) Genomes Reveals Novel Gene Organization in Sex-Linked Regions.</title>
        <authorList>
            <person name="Hyden B."/>
            <person name="Feng K."/>
            <person name="Yates T.B."/>
            <person name="Jawdy S."/>
            <person name="Cereghino C."/>
            <person name="Smart L.B."/>
            <person name="Muchero W."/>
        </authorList>
    </citation>
    <scope>NUCLEOTIDE SEQUENCE [LARGE SCALE GENOMIC DNA]</scope>
    <source>
        <tissue evidence="1">Shoot tip</tissue>
    </source>
</reference>
<dbReference type="AlphaFoldDB" id="A0AAD6PIG9"/>
<proteinExistence type="predicted"/>
<protein>
    <submittedName>
        <fullName evidence="1">Uncharacterized protein</fullName>
    </submittedName>
</protein>
<dbReference type="EMBL" id="JAPFFJ010000003">
    <property type="protein sequence ID" value="KAJ6431174.1"/>
    <property type="molecule type" value="Genomic_DNA"/>
</dbReference>
<organism evidence="1 2">
    <name type="scientific">Salix udensis</name>
    <dbReference type="NCBI Taxonomy" id="889485"/>
    <lineage>
        <taxon>Eukaryota</taxon>
        <taxon>Viridiplantae</taxon>
        <taxon>Streptophyta</taxon>
        <taxon>Embryophyta</taxon>
        <taxon>Tracheophyta</taxon>
        <taxon>Spermatophyta</taxon>
        <taxon>Magnoliopsida</taxon>
        <taxon>eudicotyledons</taxon>
        <taxon>Gunneridae</taxon>
        <taxon>Pentapetalae</taxon>
        <taxon>rosids</taxon>
        <taxon>fabids</taxon>
        <taxon>Malpighiales</taxon>
        <taxon>Salicaceae</taxon>
        <taxon>Saliceae</taxon>
        <taxon>Salix</taxon>
    </lineage>
</organism>
<accession>A0AAD6PIG9</accession>
<evidence type="ECO:0000313" key="1">
    <source>
        <dbReference type="EMBL" id="KAJ6431174.1"/>
    </source>
</evidence>
<evidence type="ECO:0000313" key="2">
    <source>
        <dbReference type="Proteomes" id="UP001162972"/>
    </source>
</evidence>
<keyword evidence="2" id="KW-1185">Reference proteome</keyword>
<gene>
    <name evidence="1" type="ORF">OIU84_018629</name>
</gene>